<gene>
    <name evidence="2" type="ORF">Tci_925645</name>
</gene>
<feature type="region of interest" description="Disordered" evidence="1">
    <location>
        <begin position="1"/>
        <end position="21"/>
    </location>
</feature>
<organism evidence="2">
    <name type="scientific">Tanacetum cinerariifolium</name>
    <name type="common">Dalmatian daisy</name>
    <name type="synonym">Chrysanthemum cinerariifolium</name>
    <dbReference type="NCBI Taxonomy" id="118510"/>
    <lineage>
        <taxon>Eukaryota</taxon>
        <taxon>Viridiplantae</taxon>
        <taxon>Streptophyta</taxon>
        <taxon>Embryophyta</taxon>
        <taxon>Tracheophyta</taxon>
        <taxon>Spermatophyta</taxon>
        <taxon>Magnoliopsida</taxon>
        <taxon>eudicotyledons</taxon>
        <taxon>Gunneridae</taxon>
        <taxon>Pentapetalae</taxon>
        <taxon>asterids</taxon>
        <taxon>campanulids</taxon>
        <taxon>Asterales</taxon>
        <taxon>Asteraceae</taxon>
        <taxon>Asteroideae</taxon>
        <taxon>Anthemideae</taxon>
        <taxon>Anthemidinae</taxon>
        <taxon>Tanacetum</taxon>
    </lineage>
</organism>
<reference evidence="2" key="1">
    <citation type="journal article" date="2019" name="Sci. Rep.">
        <title>Draft genome of Tanacetum cinerariifolium, the natural source of mosquito coil.</title>
        <authorList>
            <person name="Yamashiro T."/>
            <person name="Shiraishi A."/>
            <person name="Satake H."/>
            <person name="Nakayama K."/>
        </authorList>
    </citation>
    <scope>NUCLEOTIDE SEQUENCE</scope>
</reference>
<evidence type="ECO:0000313" key="2">
    <source>
        <dbReference type="EMBL" id="GFD53676.1"/>
    </source>
</evidence>
<dbReference type="AlphaFoldDB" id="A0A699X797"/>
<evidence type="ECO:0000256" key="1">
    <source>
        <dbReference type="SAM" id="MobiDB-lite"/>
    </source>
</evidence>
<dbReference type="EMBL" id="BKCJ011797161">
    <property type="protein sequence ID" value="GFD53676.1"/>
    <property type="molecule type" value="Genomic_DNA"/>
</dbReference>
<name>A0A699X797_TANCI</name>
<comment type="caution">
    <text evidence="2">The sequence shown here is derived from an EMBL/GenBank/DDBJ whole genome shotgun (WGS) entry which is preliminary data.</text>
</comment>
<accession>A0A699X797</accession>
<sequence>KQDVVFRPETPDLEWHKEPNVDDAPKQNWFNELVNAKKDPLTFDDIMGSTVDFIKFAENHLKKDKITKADLEGPASSYSKEPAKTAFNWSTI</sequence>
<protein>
    <submittedName>
        <fullName evidence="2">Uncharacterized protein</fullName>
    </submittedName>
</protein>
<proteinExistence type="predicted"/>
<feature type="non-terminal residue" evidence="2">
    <location>
        <position position="1"/>
    </location>
</feature>